<gene>
    <name evidence="8" type="ORF">HYFRA_00000160</name>
</gene>
<evidence type="ECO:0000256" key="2">
    <source>
        <dbReference type="ARBA" id="ARBA00022737"/>
    </source>
</evidence>
<proteinExistence type="inferred from homology"/>
<protein>
    <recommendedName>
        <fullName evidence="6">ASTRA-associated protein 1</fullName>
    </recommendedName>
</protein>
<sequence length="391" mass="43114">MASQQTQPQPSYILRGHGAQVHSTSFIRSNSRLLTGDADGWIVSWSLEIKRPVAVWKAHEGSILGILAWGPNNIITHGKDNKLIVWKLSEGDEKSMSVVLPVDTPPEPRPQPWLLHLLQVNTMNFCSFAKTSIPPSDSSSDEEEQLLVAVPNTLTSETVDIFHLPSSKRIHTIPKHPSFKGGMIMTISLFHHPLTNHLTVIAGFESGHTTISQLIPSTNTWQTLYISQPHTQPVLSLDVDPTKKFYLTSSADAIIAKHPIPENPSPSISHAIESTPLKTVQTKHSGQQNLQMRSDGRIFATAGWDSKVRVYSAKTVKELAVLKWHKEGCFAVAFAEVKGDGDDVEGEGGGKEIIKSVAAMTVKEERIWKARNAHWIAVGSKDGKVSLWDVY</sequence>
<evidence type="ECO:0000256" key="4">
    <source>
        <dbReference type="ARBA" id="ARBA00037931"/>
    </source>
</evidence>
<dbReference type="InterPro" id="IPR001680">
    <property type="entry name" value="WD40_rpt"/>
</dbReference>
<keyword evidence="1 7" id="KW-0853">WD repeat</keyword>
<dbReference type="PROSITE" id="PS50082">
    <property type="entry name" value="WD_REPEATS_2"/>
    <property type="match status" value="2"/>
</dbReference>
<evidence type="ECO:0000256" key="3">
    <source>
        <dbReference type="ARBA" id="ARBA00037338"/>
    </source>
</evidence>
<evidence type="ECO:0000256" key="5">
    <source>
        <dbReference type="ARBA" id="ARBA00038749"/>
    </source>
</evidence>
<feature type="repeat" description="WD" evidence="7">
    <location>
        <begin position="376"/>
        <end position="391"/>
    </location>
</feature>
<dbReference type="EMBL" id="CAJVRL010000081">
    <property type="protein sequence ID" value="CAG8957820.1"/>
    <property type="molecule type" value="Genomic_DNA"/>
</dbReference>
<dbReference type="Proteomes" id="UP000696280">
    <property type="component" value="Unassembled WGS sequence"/>
</dbReference>
<feature type="repeat" description="WD" evidence="7">
    <location>
        <begin position="14"/>
        <end position="55"/>
    </location>
</feature>
<dbReference type="InterPro" id="IPR036322">
    <property type="entry name" value="WD40_repeat_dom_sf"/>
</dbReference>
<dbReference type="PROSITE" id="PS50294">
    <property type="entry name" value="WD_REPEATS_REGION"/>
    <property type="match status" value="1"/>
</dbReference>
<evidence type="ECO:0000256" key="6">
    <source>
        <dbReference type="ARBA" id="ARBA00040563"/>
    </source>
</evidence>
<accession>A0A9N9L0D9</accession>
<reference evidence="8" key="1">
    <citation type="submission" date="2021-07" db="EMBL/GenBank/DDBJ databases">
        <authorList>
            <person name="Durling M."/>
        </authorList>
    </citation>
    <scope>NUCLEOTIDE SEQUENCE</scope>
</reference>
<comment type="function">
    <text evidence="3">Component of the ASTRA complex involved in chromatin remodeling.</text>
</comment>
<dbReference type="PANTHER" id="PTHR19854">
    <property type="entry name" value="TRANSDUCIN BETA-LIKE 3"/>
    <property type="match status" value="1"/>
</dbReference>
<organism evidence="8 9">
    <name type="scientific">Hymenoscyphus fraxineus</name>
    <dbReference type="NCBI Taxonomy" id="746836"/>
    <lineage>
        <taxon>Eukaryota</taxon>
        <taxon>Fungi</taxon>
        <taxon>Dikarya</taxon>
        <taxon>Ascomycota</taxon>
        <taxon>Pezizomycotina</taxon>
        <taxon>Leotiomycetes</taxon>
        <taxon>Helotiales</taxon>
        <taxon>Helotiaceae</taxon>
        <taxon>Hymenoscyphus</taxon>
    </lineage>
</organism>
<dbReference type="Gene3D" id="2.130.10.10">
    <property type="entry name" value="YVTN repeat-like/Quinoprotein amine dehydrogenase"/>
    <property type="match status" value="2"/>
</dbReference>
<comment type="subunit">
    <text evidence="5">Component of the ASTRA chromatin remodeling machinery complex.</text>
</comment>
<comment type="similarity">
    <text evidence="4">Belongs to the WD repeat ASA1 family.</text>
</comment>
<evidence type="ECO:0000313" key="9">
    <source>
        <dbReference type="Proteomes" id="UP000696280"/>
    </source>
</evidence>
<evidence type="ECO:0000256" key="7">
    <source>
        <dbReference type="PROSITE-ProRule" id="PRU00221"/>
    </source>
</evidence>
<dbReference type="SMART" id="SM00320">
    <property type="entry name" value="WD40"/>
    <property type="match status" value="5"/>
</dbReference>
<evidence type="ECO:0000313" key="8">
    <source>
        <dbReference type="EMBL" id="CAG8957820.1"/>
    </source>
</evidence>
<dbReference type="Pfam" id="PF00400">
    <property type="entry name" value="WD40"/>
    <property type="match status" value="3"/>
</dbReference>
<keyword evidence="9" id="KW-1185">Reference proteome</keyword>
<name>A0A9N9L0D9_9HELO</name>
<dbReference type="PANTHER" id="PTHR19854:SF1">
    <property type="entry name" value="GUANINE NUCLEOTIDE-BINDING PROTEIN SUBUNIT BETA-LIKE PROTEIN 1"/>
    <property type="match status" value="1"/>
</dbReference>
<dbReference type="SUPFAM" id="SSF50978">
    <property type="entry name" value="WD40 repeat-like"/>
    <property type="match status" value="1"/>
</dbReference>
<comment type="caution">
    <text evidence="8">The sequence shown here is derived from an EMBL/GenBank/DDBJ whole genome shotgun (WGS) entry which is preliminary data.</text>
</comment>
<evidence type="ECO:0000256" key="1">
    <source>
        <dbReference type="ARBA" id="ARBA00022574"/>
    </source>
</evidence>
<keyword evidence="2" id="KW-0677">Repeat</keyword>
<dbReference type="AlphaFoldDB" id="A0A9N9L0D9"/>
<dbReference type="OrthoDB" id="7668193at2759"/>
<dbReference type="InterPro" id="IPR015943">
    <property type="entry name" value="WD40/YVTN_repeat-like_dom_sf"/>
</dbReference>